<evidence type="ECO:0000313" key="3">
    <source>
        <dbReference type="Proteomes" id="UP000008718"/>
    </source>
</evidence>
<dbReference type="STRING" id="694427.Palpr_2544"/>
<organism evidence="2 3">
    <name type="scientific">Paludibacter propionicigenes (strain DSM 17365 / JCM 13257 / WB4)</name>
    <dbReference type="NCBI Taxonomy" id="694427"/>
    <lineage>
        <taxon>Bacteria</taxon>
        <taxon>Pseudomonadati</taxon>
        <taxon>Bacteroidota</taxon>
        <taxon>Bacteroidia</taxon>
        <taxon>Bacteroidales</taxon>
        <taxon>Paludibacteraceae</taxon>
        <taxon>Paludibacter</taxon>
    </lineage>
</organism>
<name>E4T7I2_PALPW</name>
<dbReference type="HOGENOM" id="CLU_2168496_0_0_10"/>
<keyword evidence="3" id="KW-1185">Reference proteome</keyword>
<feature type="transmembrane region" description="Helical" evidence="1">
    <location>
        <begin position="29"/>
        <end position="49"/>
    </location>
</feature>
<dbReference type="AlphaFoldDB" id="E4T7I2"/>
<accession>E4T7I2</accession>
<dbReference type="OrthoDB" id="1274031at2"/>
<proteinExistence type="predicted"/>
<keyword evidence="1" id="KW-0812">Transmembrane</keyword>
<dbReference type="RefSeq" id="WP_013446045.1">
    <property type="nucleotide sequence ID" value="NC_014734.1"/>
</dbReference>
<sequence>MTRSILRTVLIGILIGAIAFFVPKLLIGVILFCFIVHLLHCGMGCHGHYRGHRKMFYLADKIRQMSEEEYTEFKANMGGAYYSTVHHGHYGCCSARAHNKCCKSKKQPNN</sequence>
<dbReference type="KEGG" id="ppn:Palpr_2544"/>
<dbReference type="Proteomes" id="UP000008718">
    <property type="component" value="Chromosome"/>
</dbReference>
<keyword evidence="1" id="KW-1133">Transmembrane helix</keyword>
<gene>
    <name evidence="2" type="ordered locus">Palpr_2544</name>
</gene>
<evidence type="ECO:0000256" key="1">
    <source>
        <dbReference type="SAM" id="Phobius"/>
    </source>
</evidence>
<reference key="1">
    <citation type="submission" date="2010-11" db="EMBL/GenBank/DDBJ databases">
        <title>The complete genome of Paludibacter propionicigenes DSM 17365.</title>
        <authorList>
            <consortium name="US DOE Joint Genome Institute (JGI-PGF)"/>
            <person name="Lucas S."/>
            <person name="Copeland A."/>
            <person name="Lapidus A."/>
            <person name="Bruce D."/>
            <person name="Goodwin L."/>
            <person name="Pitluck S."/>
            <person name="Kyrpides N."/>
            <person name="Mavromatis K."/>
            <person name="Ivanova N."/>
            <person name="Munk A.C."/>
            <person name="Brettin T."/>
            <person name="Detter J.C."/>
            <person name="Han C."/>
            <person name="Tapia R."/>
            <person name="Land M."/>
            <person name="Hauser L."/>
            <person name="Markowitz V."/>
            <person name="Cheng J.-F."/>
            <person name="Hugenholtz P."/>
            <person name="Woyke T."/>
            <person name="Wu D."/>
            <person name="Gronow S."/>
            <person name="Wellnitz S."/>
            <person name="Brambilla E."/>
            <person name="Klenk H.-P."/>
            <person name="Eisen J.A."/>
        </authorList>
    </citation>
    <scope>NUCLEOTIDE SEQUENCE</scope>
    <source>
        <strain>WB4</strain>
    </source>
</reference>
<dbReference type="EMBL" id="CP002345">
    <property type="protein sequence ID" value="ADQ80676.1"/>
    <property type="molecule type" value="Genomic_DNA"/>
</dbReference>
<reference evidence="2 3" key="2">
    <citation type="journal article" date="2011" name="Stand. Genomic Sci.">
        <title>Complete genome sequence of Paludibacter propionicigenes type strain (WB4).</title>
        <authorList>
            <person name="Gronow S."/>
            <person name="Munk C."/>
            <person name="Lapidus A."/>
            <person name="Nolan M."/>
            <person name="Lucas S."/>
            <person name="Hammon N."/>
            <person name="Deshpande S."/>
            <person name="Cheng J.F."/>
            <person name="Tapia R."/>
            <person name="Han C."/>
            <person name="Goodwin L."/>
            <person name="Pitluck S."/>
            <person name="Liolios K."/>
            <person name="Ivanova N."/>
            <person name="Mavromatis K."/>
            <person name="Mikhailova N."/>
            <person name="Pati A."/>
            <person name="Chen A."/>
            <person name="Palaniappan K."/>
            <person name="Land M."/>
            <person name="Hauser L."/>
            <person name="Chang Y.J."/>
            <person name="Jeffries C.D."/>
            <person name="Brambilla E."/>
            <person name="Rohde M."/>
            <person name="Goker M."/>
            <person name="Detter J.C."/>
            <person name="Woyke T."/>
            <person name="Bristow J."/>
            <person name="Eisen J.A."/>
            <person name="Markowitz V."/>
            <person name="Hugenholtz P."/>
            <person name="Kyrpides N.C."/>
            <person name="Klenk H.P."/>
        </authorList>
    </citation>
    <scope>NUCLEOTIDE SEQUENCE [LARGE SCALE GENOMIC DNA]</scope>
    <source>
        <strain evidence="3">DSM 17365 / JCM 13257 / WB4</strain>
    </source>
</reference>
<evidence type="ECO:0000313" key="2">
    <source>
        <dbReference type="EMBL" id="ADQ80676.1"/>
    </source>
</evidence>
<feature type="transmembrane region" description="Helical" evidence="1">
    <location>
        <begin position="5"/>
        <end position="23"/>
    </location>
</feature>
<protein>
    <submittedName>
        <fullName evidence="2">Uncharacterized protein</fullName>
    </submittedName>
</protein>
<keyword evidence="1" id="KW-0472">Membrane</keyword>